<feature type="non-terminal residue" evidence="1">
    <location>
        <position position="1"/>
    </location>
</feature>
<accession>A0AAD3MWN6</accession>
<gene>
    <name evidence="1" type="ORF">AKAME5_001359900</name>
</gene>
<organism evidence="1 2">
    <name type="scientific">Lates japonicus</name>
    <name type="common">Japanese lates</name>
    <dbReference type="NCBI Taxonomy" id="270547"/>
    <lineage>
        <taxon>Eukaryota</taxon>
        <taxon>Metazoa</taxon>
        <taxon>Chordata</taxon>
        <taxon>Craniata</taxon>
        <taxon>Vertebrata</taxon>
        <taxon>Euteleostomi</taxon>
        <taxon>Actinopterygii</taxon>
        <taxon>Neopterygii</taxon>
        <taxon>Teleostei</taxon>
        <taxon>Neoteleostei</taxon>
        <taxon>Acanthomorphata</taxon>
        <taxon>Carangaria</taxon>
        <taxon>Carangaria incertae sedis</taxon>
        <taxon>Centropomidae</taxon>
        <taxon>Lates</taxon>
    </lineage>
</organism>
<keyword evidence="2" id="KW-1185">Reference proteome</keyword>
<sequence>MPGVTNFSAAQLMKLNNYSTPACLSVIKELGLLRRSRYIHRSSRRKFVFSRCGDAIPSVWSAVRPVASLPRHRSADTLWTCSSGTGVAATALLMEPDARSSGCGGGLAVMYRSHLALSPLPLPELSSVECLAFNSKYPHPMTVLLIYRPPKPNPRFIQE</sequence>
<proteinExistence type="predicted"/>
<dbReference type="AlphaFoldDB" id="A0AAD3MWN6"/>
<name>A0AAD3MWN6_LATJO</name>
<protein>
    <submittedName>
        <fullName evidence="1">Uncharacterized protein</fullName>
    </submittedName>
</protein>
<evidence type="ECO:0000313" key="1">
    <source>
        <dbReference type="EMBL" id="GLD61825.1"/>
    </source>
</evidence>
<dbReference type="EMBL" id="BRZM01000048">
    <property type="protein sequence ID" value="GLD61825.1"/>
    <property type="molecule type" value="Genomic_DNA"/>
</dbReference>
<comment type="caution">
    <text evidence="1">The sequence shown here is derived from an EMBL/GenBank/DDBJ whole genome shotgun (WGS) entry which is preliminary data.</text>
</comment>
<evidence type="ECO:0000313" key="2">
    <source>
        <dbReference type="Proteomes" id="UP001279410"/>
    </source>
</evidence>
<dbReference type="Proteomes" id="UP001279410">
    <property type="component" value="Unassembled WGS sequence"/>
</dbReference>
<reference evidence="1" key="1">
    <citation type="submission" date="2022-08" db="EMBL/GenBank/DDBJ databases">
        <title>Genome sequencing of akame (Lates japonicus).</title>
        <authorList>
            <person name="Hashiguchi Y."/>
            <person name="Takahashi H."/>
        </authorList>
    </citation>
    <scope>NUCLEOTIDE SEQUENCE</scope>
    <source>
        <strain evidence="1">Kochi</strain>
    </source>
</reference>